<dbReference type="EMBL" id="JACHVZ010000033">
    <property type="protein sequence ID" value="MBB2932838.1"/>
    <property type="molecule type" value="Genomic_DNA"/>
</dbReference>
<keyword evidence="3" id="KW-1185">Reference proteome</keyword>
<protein>
    <submittedName>
        <fullName evidence="2">Uncharacterized protein</fullName>
    </submittedName>
</protein>
<keyword evidence="1" id="KW-1133">Transmembrane helix</keyword>
<sequence>MASTQANAAQPVRVCAAHPSLMHAMNGVLPVVSFLFCAVASIVPPVVQPHRRFALALTLFAAYLPT</sequence>
<accession>A0ABR6FZG0</accession>
<keyword evidence="1" id="KW-0812">Transmembrane</keyword>
<comment type="caution">
    <text evidence="2">The sequence shown here is derived from an EMBL/GenBank/DDBJ whole genome shotgun (WGS) entry which is preliminary data.</text>
</comment>
<gene>
    <name evidence="2" type="ORF">FHX59_007327</name>
</gene>
<proteinExistence type="predicted"/>
<reference evidence="2 3" key="1">
    <citation type="submission" date="2020-08" db="EMBL/GenBank/DDBJ databases">
        <title>Genomic Encyclopedia of Type Strains, Phase IV (KMG-V): Genome sequencing to study the core and pangenomes of soil and plant-associated prokaryotes.</title>
        <authorList>
            <person name="Whitman W."/>
        </authorList>
    </citation>
    <scope>NUCLEOTIDE SEQUENCE [LARGE SCALE GENOMIC DNA]</scope>
    <source>
        <strain evidence="2 3">SRMrh-85</strain>
    </source>
</reference>
<dbReference type="Proteomes" id="UP000533533">
    <property type="component" value="Unassembled WGS sequence"/>
</dbReference>
<evidence type="ECO:0000313" key="2">
    <source>
        <dbReference type="EMBL" id="MBB2932838.1"/>
    </source>
</evidence>
<feature type="transmembrane region" description="Helical" evidence="1">
    <location>
        <begin position="28"/>
        <end position="47"/>
    </location>
</feature>
<evidence type="ECO:0000313" key="3">
    <source>
        <dbReference type="Proteomes" id="UP000533533"/>
    </source>
</evidence>
<evidence type="ECO:0000256" key="1">
    <source>
        <dbReference type="SAM" id="Phobius"/>
    </source>
</evidence>
<organism evidence="2 3">
    <name type="scientific">Paraburkholderia silvatlantica</name>
    <dbReference type="NCBI Taxonomy" id="321895"/>
    <lineage>
        <taxon>Bacteria</taxon>
        <taxon>Pseudomonadati</taxon>
        <taxon>Pseudomonadota</taxon>
        <taxon>Betaproteobacteria</taxon>
        <taxon>Burkholderiales</taxon>
        <taxon>Burkholderiaceae</taxon>
        <taxon>Paraburkholderia</taxon>
    </lineage>
</organism>
<keyword evidence="1" id="KW-0472">Membrane</keyword>
<name>A0ABR6FZG0_9BURK</name>